<evidence type="ECO:0000313" key="2">
    <source>
        <dbReference type="Proteomes" id="UP001153331"/>
    </source>
</evidence>
<keyword evidence="2" id="KW-1185">Reference proteome</keyword>
<accession>A0ACC2IFH2</accession>
<comment type="caution">
    <text evidence="1">The sequence shown here is derived from an EMBL/GenBank/DDBJ whole genome shotgun (WGS) entry which is preliminary data.</text>
</comment>
<gene>
    <name evidence="1" type="ORF">OPT61_g4065</name>
</gene>
<evidence type="ECO:0000313" key="1">
    <source>
        <dbReference type="EMBL" id="KAJ8113928.1"/>
    </source>
</evidence>
<proteinExistence type="predicted"/>
<reference evidence="1" key="1">
    <citation type="submission" date="2022-11" db="EMBL/GenBank/DDBJ databases">
        <title>Genome Sequence of Boeremia exigua.</title>
        <authorList>
            <person name="Buettner E."/>
        </authorList>
    </citation>
    <scope>NUCLEOTIDE SEQUENCE</scope>
    <source>
        <strain evidence="1">CU02</strain>
    </source>
</reference>
<name>A0ACC2IFH2_9PLEO</name>
<protein>
    <submittedName>
        <fullName evidence="1">Uncharacterized protein</fullName>
    </submittedName>
</protein>
<sequence>MAPKAAARRPPLSPRPEQSHDSLRPNAPTVRATPKTDEPRTLLSRNSWSKSRDPDLVKAARTGCDMH</sequence>
<dbReference type="Proteomes" id="UP001153331">
    <property type="component" value="Unassembled WGS sequence"/>
</dbReference>
<dbReference type="EMBL" id="JAPHNI010000223">
    <property type="protein sequence ID" value="KAJ8113928.1"/>
    <property type="molecule type" value="Genomic_DNA"/>
</dbReference>
<organism evidence="1 2">
    <name type="scientific">Boeremia exigua</name>
    <dbReference type="NCBI Taxonomy" id="749465"/>
    <lineage>
        <taxon>Eukaryota</taxon>
        <taxon>Fungi</taxon>
        <taxon>Dikarya</taxon>
        <taxon>Ascomycota</taxon>
        <taxon>Pezizomycotina</taxon>
        <taxon>Dothideomycetes</taxon>
        <taxon>Pleosporomycetidae</taxon>
        <taxon>Pleosporales</taxon>
        <taxon>Pleosporineae</taxon>
        <taxon>Didymellaceae</taxon>
        <taxon>Boeremia</taxon>
    </lineage>
</organism>